<dbReference type="InterPro" id="IPR002223">
    <property type="entry name" value="Kunitz_BPTI"/>
</dbReference>
<dbReference type="Proteomes" id="UP000887574">
    <property type="component" value="Unplaced"/>
</dbReference>
<reference evidence="3" key="1">
    <citation type="submission" date="2022-11" db="UniProtKB">
        <authorList>
            <consortium name="WormBaseParasite"/>
        </authorList>
    </citation>
    <scope>IDENTIFICATION</scope>
</reference>
<dbReference type="Gene3D" id="4.10.410.10">
    <property type="entry name" value="Pancreatic trypsin inhibitor Kunitz domain"/>
    <property type="match status" value="1"/>
</dbReference>
<dbReference type="Pfam" id="PF01683">
    <property type="entry name" value="EB"/>
    <property type="match status" value="1"/>
</dbReference>
<dbReference type="SMART" id="SM00131">
    <property type="entry name" value="KU"/>
    <property type="match status" value="1"/>
</dbReference>
<dbReference type="GO" id="GO:0004867">
    <property type="term" value="F:serine-type endopeptidase inhibitor activity"/>
    <property type="evidence" value="ECO:0007669"/>
    <property type="project" value="InterPro"/>
</dbReference>
<keyword evidence="2" id="KW-1185">Reference proteome</keyword>
<name>A0A915CUC6_9BILA</name>
<dbReference type="WBParaSite" id="jg12703">
    <property type="protein sequence ID" value="jg12703"/>
    <property type="gene ID" value="jg12703"/>
</dbReference>
<accession>A0A915CUC6</accession>
<dbReference type="InterPro" id="IPR006149">
    <property type="entry name" value="EB_dom"/>
</dbReference>
<dbReference type="Pfam" id="PF00014">
    <property type="entry name" value="Kunitz_BPTI"/>
    <property type="match status" value="1"/>
</dbReference>
<protein>
    <submittedName>
        <fullName evidence="3">BPTI/Kunitz inhibitor domain-containing protein</fullName>
    </submittedName>
</protein>
<sequence length="269" mass="30087">MTCQTQNDCVAGNLCTPNGTCGCMSSHVEVDKYCWRKIAPGEPGCILDRQCETVWPGAYCQRGTCQCADNQRLFKTRDGPVCLDKQGYDAIPVSRTERWYYDSNTGQCLALEYKGYGGNANNFLTKEHCQSYCSLICSRGLPLYRNGRAGSRKQEPLVCNEGGYSDVNYQCEQPVSTFFKSAKPLQYYCPTAEFICSSNGGIPTKLYKKSSVKGLPADPFDVGVPDKGKEIQHRFYYDEKLKKCVQFRILVKEGISIILLVFTNANTFA</sequence>
<proteinExistence type="predicted"/>
<dbReference type="PANTHER" id="PTHR46339">
    <property type="entry name" value="PROTEIN CBG15282-RELATED"/>
    <property type="match status" value="1"/>
</dbReference>
<organism evidence="2 3">
    <name type="scientific">Ditylenchus dipsaci</name>
    <dbReference type="NCBI Taxonomy" id="166011"/>
    <lineage>
        <taxon>Eukaryota</taxon>
        <taxon>Metazoa</taxon>
        <taxon>Ecdysozoa</taxon>
        <taxon>Nematoda</taxon>
        <taxon>Chromadorea</taxon>
        <taxon>Rhabditida</taxon>
        <taxon>Tylenchina</taxon>
        <taxon>Tylenchomorpha</taxon>
        <taxon>Sphaerularioidea</taxon>
        <taxon>Anguinidae</taxon>
        <taxon>Anguininae</taxon>
        <taxon>Ditylenchus</taxon>
    </lineage>
</organism>
<evidence type="ECO:0000259" key="1">
    <source>
        <dbReference type="PROSITE" id="PS50279"/>
    </source>
</evidence>
<evidence type="ECO:0000313" key="3">
    <source>
        <dbReference type="WBParaSite" id="jg12703"/>
    </source>
</evidence>
<dbReference type="PANTHER" id="PTHR46339:SF10">
    <property type="entry name" value="BPTI_KUNITZ INHIBITOR DOMAIN-CONTAINING PROTEIN"/>
    <property type="match status" value="1"/>
</dbReference>
<dbReference type="InterPro" id="IPR036880">
    <property type="entry name" value="Kunitz_BPTI_sf"/>
</dbReference>
<dbReference type="AlphaFoldDB" id="A0A915CUC6"/>
<dbReference type="PROSITE" id="PS50279">
    <property type="entry name" value="BPTI_KUNITZ_2"/>
    <property type="match status" value="1"/>
</dbReference>
<dbReference type="CDD" id="cd22593">
    <property type="entry name" value="Kunitz_conkunitzin"/>
    <property type="match status" value="1"/>
</dbReference>
<dbReference type="SUPFAM" id="SSF57362">
    <property type="entry name" value="BPTI-like"/>
    <property type="match status" value="1"/>
</dbReference>
<evidence type="ECO:0000313" key="2">
    <source>
        <dbReference type="Proteomes" id="UP000887574"/>
    </source>
</evidence>
<dbReference type="InterPro" id="IPR053014">
    <property type="entry name" value="Cuticle_assoc_divergent"/>
</dbReference>
<feature type="domain" description="BPTI/Kunitz inhibitor" evidence="1">
    <location>
        <begin position="82"/>
        <end position="133"/>
    </location>
</feature>